<dbReference type="InterPro" id="IPR038595">
    <property type="entry name" value="LOR_sf"/>
</dbReference>
<comment type="similarity">
    <text evidence="1">Belongs to the LOR family.</text>
</comment>
<organism evidence="2 3">
    <name type="scientific">Actinocorallia libanotica</name>
    <dbReference type="NCBI Taxonomy" id="46162"/>
    <lineage>
        <taxon>Bacteria</taxon>
        <taxon>Bacillati</taxon>
        <taxon>Actinomycetota</taxon>
        <taxon>Actinomycetes</taxon>
        <taxon>Streptosporangiales</taxon>
        <taxon>Thermomonosporaceae</taxon>
        <taxon>Actinocorallia</taxon>
    </lineage>
</organism>
<dbReference type="InterPro" id="IPR007612">
    <property type="entry name" value="LOR"/>
</dbReference>
<dbReference type="Proteomes" id="UP001500665">
    <property type="component" value="Unassembled WGS sequence"/>
</dbReference>
<dbReference type="Pfam" id="PF04525">
    <property type="entry name" value="LOR"/>
    <property type="match status" value="1"/>
</dbReference>
<dbReference type="RefSeq" id="WP_344240876.1">
    <property type="nucleotide sequence ID" value="NZ_BAAAHH010000010.1"/>
</dbReference>
<dbReference type="Gene3D" id="2.40.160.200">
    <property type="entry name" value="LURP1-related"/>
    <property type="match status" value="1"/>
</dbReference>
<name>A0ABN1R282_9ACTN</name>
<sequence length="163" mass="18497">MRYRVQDKAFSIGDDSWIEDEQGGRPFLLDGKTLRVRQTYELKDDTGEVLLEIRRKIVALRETMVVERDGAAVARIRRKVKLVRDRFDVDLAGGEEWTATGDLIGKEYEIDRDSDGARVAAVSRRWLRLRDTYTVDVGEGFDVPLVLATAVAVDALARSEPDR</sequence>
<accession>A0ABN1R282</accession>
<keyword evidence="3" id="KW-1185">Reference proteome</keyword>
<evidence type="ECO:0000313" key="2">
    <source>
        <dbReference type="EMBL" id="GAA0950493.1"/>
    </source>
</evidence>
<dbReference type="SUPFAM" id="SSF54518">
    <property type="entry name" value="Tubby C-terminal domain-like"/>
    <property type="match status" value="1"/>
</dbReference>
<protein>
    <submittedName>
        <fullName evidence="2">LURP-one-related/scramblase family protein</fullName>
    </submittedName>
</protein>
<evidence type="ECO:0000256" key="1">
    <source>
        <dbReference type="ARBA" id="ARBA00005437"/>
    </source>
</evidence>
<dbReference type="InterPro" id="IPR025659">
    <property type="entry name" value="Tubby-like_C"/>
</dbReference>
<comment type="caution">
    <text evidence="2">The sequence shown here is derived from an EMBL/GenBank/DDBJ whole genome shotgun (WGS) entry which is preliminary data.</text>
</comment>
<gene>
    <name evidence="2" type="ORF">GCM10009550_29030</name>
</gene>
<proteinExistence type="inferred from homology"/>
<dbReference type="EMBL" id="BAAAHH010000010">
    <property type="protein sequence ID" value="GAA0950493.1"/>
    <property type="molecule type" value="Genomic_DNA"/>
</dbReference>
<evidence type="ECO:0000313" key="3">
    <source>
        <dbReference type="Proteomes" id="UP001500665"/>
    </source>
</evidence>
<reference evidence="2 3" key="1">
    <citation type="journal article" date="2019" name="Int. J. Syst. Evol. Microbiol.">
        <title>The Global Catalogue of Microorganisms (GCM) 10K type strain sequencing project: providing services to taxonomists for standard genome sequencing and annotation.</title>
        <authorList>
            <consortium name="The Broad Institute Genomics Platform"/>
            <consortium name="The Broad Institute Genome Sequencing Center for Infectious Disease"/>
            <person name="Wu L."/>
            <person name="Ma J."/>
        </authorList>
    </citation>
    <scope>NUCLEOTIDE SEQUENCE [LARGE SCALE GENOMIC DNA]</scope>
    <source>
        <strain evidence="2 3">JCM 10696</strain>
    </source>
</reference>